<dbReference type="SUPFAM" id="SSF142906">
    <property type="entry name" value="YjbR-like"/>
    <property type="match status" value="1"/>
</dbReference>
<organism evidence="1 2">
    <name type="scientific">Amycolatopsis camponoti</name>
    <dbReference type="NCBI Taxonomy" id="2606593"/>
    <lineage>
        <taxon>Bacteria</taxon>
        <taxon>Bacillati</taxon>
        <taxon>Actinomycetota</taxon>
        <taxon>Actinomycetes</taxon>
        <taxon>Pseudonocardiales</taxon>
        <taxon>Pseudonocardiaceae</taxon>
        <taxon>Amycolatopsis</taxon>
    </lineage>
</organism>
<dbReference type="Pfam" id="PF04237">
    <property type="entry name" value="YjbR"/>
    <property type="match status" value="1"/>
</dbReference>
<dbReference type="EMBL" id="CABVGP010000001">
    <property type="protein sequence ID" value="VVJ18740.1"/>
    <property type="molecule type" value="Genomic_DNA"/>
</dbReference>
<dbReference type="Gene3D" id="3.90.1150.30">
    <property type="match status" value="1"/>
</dbReference>
<dbReference type="AlphaFoldDB" id="A0A6I8LNZ8"/>
<dbReference type="InterPro" id="IPR038056">
    <property type="entry name" value="YjbR-like_sf"/>
</dbReference>
<proteinExistence type="predicted"/>
<protein>
    <submittedName>
        <fullName evidence="1">YjbR family protein</fullName>
    </submittedName>
</protein>
<gene>
    <name evidence="1" type="ORF">AA23TX_03761</name>
</gene>
<dbReference type="Proteomes" id="UP000399805">
    <property type="component" value="Unassembled WGS sequence"/>
</dbReference>
<sequence length="119" mass="13755">MTGMVTGDEVRAFALTLPRAYEAFVRDRAKFRVGQIVFAALSRDETELGFGYPRDQREALVTGEPDKFLMPEPSDLRYQWVRCRLAAIDAEEMRELVLDAWRMCVPKKVWNAYAETHPL</sequence>
<dbReference type="InterPro" id="IPR058532">
    <property type="entry name" value="YjbR/MT2646/Rv2570-like"/>
</dbReference>
<evidence type="ECO:0000313" key="2">
    <source>
        <dbReference type="Proteomes" id="UP000399805"/>
    </source>
</evidence>
<reference evidence="1 2" key="1">
    <citation type="submission" date="2019-09" db="EMBL/GenBank/DDBJ databases">
        <authorList>
            <person name="Leyn A S."/>
        </authorList>
    </citation>
    <scope>NUCLEOTIDE SEQUENCE [LARGE SCALE GENOMIC DNA]</scope>
    <source>
        <strain evidence="1">AA231_1</strain>
    </source>
</reference>
<accession>A0A6I8LNZ8</accession>
<name>A0A6I8LNZ8_9PSEU</name>
<keyword evidence="2" id="KW-1185">Reference proteome</keyword>
<evidence type="ECO:0000313" key="1">
    <source>
        <dbReference type="EMBL" id="VVJ18740.1"/>
    </source>
</evidence>